<dbReference type="EC" id="2.4.-.-" evidence="2"/>
<name>A0ABY5M4W1_9CYAN</name>
<organism evidence="2 3">
    <name type="scientific">Dolichospermum heterosporum TAC447</name>
    <dbReference type="NCBI Taxonomy" id="747523"/>
    <lineage>
        <taxon>Bacteria</taxon>
        <taxon>Bacillati</taxon>
        <taxon>Cyanobacteriota</taxon>
        <taxon>Cyanophyceae</taxon>
        <taxon>Nostocales</taxon>
        <taxon>Aphanizomenonaceae</taxon>
        <taxon>Dolichospermum</taxon>
        <taxon>Dolichospermum heterosporum</taxon>
    </lineage>
</organism>
<keyword evidence="2" id="KW-0808">Transferase</keyword>
<dbReference type="GO" id="GO:0016757">
    <property type="term" value="F:glycosyltransferase activity"/>
    <property type="evidence" value="ECO:0007669"/>
    <property type="project" value="UniProtKB-KW"/>
</dbReference>
<dbReference type="PANTHER" id="PTHR46656:SF3">
    <property type="entry name" value="PUTATIVE-RELATED"/>
    <property type="match status" value="1"/>
</dbReference>
<dbReference type="RefSeq" id="WP_257121804.1">
    <property type="nucleotide sequence ID" value="NZ_CP099464.1"/>
</dbReference>
<protein>
    <submittedName>
        <fullName evidence="2">Glycosyltransferase</fullName>
        <ecNumber evidence="2">2.4.-.-</ecNumber>
    </submittedName>
</protein>
<reference evidence="2" key="1">
    <citation type="submission" date="2022-06" db="EMBL/GenBank/DDBJ databases">
        <title>Nostosin G and Spiroidesin B from the Cyanobacterium Dolichospermum sp. NIES-1697.</title>
        <authorList>
            <person name="Phan C.-S."/>
            <person name="Mehjabin J.J."/>
            <person name="Anas A.R.J."/>
            <person name="Hayasaka M."/>
            <person name="Onoki R."/>
            <person name="Wang J."/>
            <person name="Umezawa T."/>
            <person name="Washio K."/>
            <person name="Morikawa M."/>
            <person name="Okino T."/>
        </authorList>
    </citation>
    <scope>NUCLEOTIDE SEQUENCE</scope>
    <source>
        <strain evidence="2">NIES-1697</strain>
    </source>
</reference>
<dbReference type="InterPro" id="IPR001296">
    <property type="entry name" value="Glyco_trans_1"/>
</dbReference>
<gene>
    <name evidence="2" type="ORF">NG743_07695</name>
</gene>
<dbReference type="PANTHER" id="PTHR46656">
    <property type="entry name" value="PUTATIVE-RELATED"/>
    <property type="match status" value="1"/>
</dbReference>
<feature type="domain" description="Glycosyl transferase family 1" evidence="1">
    <location>
        <begin position="165"/>
        <end position="331"/>
    </location>
</feature>
<sequence length="1118" mass="127174">MKPIGIHQFHSGSAYGDAVTNGLFLTQKFLRELGFISEIYVEHIAKELNNKLNHYSTYVGSPNQFLLIHHSLGHDLIDWVLSLPDIKILVYHNITPASFFPENSEIYKYSLIGREQLKILKNAVSASIADSLYNAQELISLNYPNISTIPLLIDVENIKDKPYNHNIVDSNSEIFTVIFVGRVCQNKCQHDIVEIFKYLVEKIEQPIQLILIGGYSLDDHYCQSLQEIIARYRLTDFVKMVGKVSDEELYGWYRAADVFICMSEHEGFGVPLVESMVFDVPVVAYKSTNVPYTLGQGGILFNEKRFPEIAALVNLIRKDRPLRRRILKSQRSRLKDFSRDCLISDLAKVLIDVGVEIPRPVTLTENKTEELHFQIEGPFETNYSLAIVNRELGFALDEKFPGQVGLFPTEGFGDYTPDTTAINQVEGLDLLWKRSKKGSRPDVVIRNLYPPRVVDMDGLINLLYFAWEESNLSKEWVDSFNQCLDGLTVLSSFVKKVLIDAGVYVPIQIAGCGIEQVLRQKPQTYHGYIGKSFRFLHISSCFPRKGVDVLLEAYVKVFTSDDDVSLLIKTFPNPHNDIQQQIDNLKANYKNIPEIILINEDIPVGCIVDLYRRCHTLVAPSRGEGFGLPMAEAMLFDIPVITTGFGGQTDFCSDETAWLIDFQFTIAKTHLSQFNSVWVEPDVRHLAKLMREIYQAPKQQIQSKVVAAKALIQDKFTWKTCAARIENMLETIESQKLSMTRKIKLGWVSTWNSKCGIAAYSSYLINGSISEKFDVKILASRQDLPESKDSDNVIRCWDDFSNPNLSDLESCIEAEKLDAVVIQFNFGFFELTAFGNLLLKLSERGIITIVMFHSTRDVNKHDFKASLATIHYELSLADRLLVHSIADLNRLKDFQLIRNTALFPHGVQCRQFIDSILLKKKLNIFLNKKVIATYGFLLPNKGVEQLIKAFSIIKNSYPEMSLLLVNALYPNPVSHELKVRCERLISSLGLTNSVVMINEYLEDEESLCLLECADIIVFPYQNSNESSSAAVRFGIASNRLVLCSKLEIFEDVKETVHFLPERDPNSIAREIINLFNTPEIFNSKREIQQQWLKEHSWQKLSDKLAGVIQALVKDSLNK</sequence>
<dbReference type="SUPFAM" id="SSF53756">
    <property type="entry name" value="UDP-Glycosyltransferase/glycogen phosphorylase"/>
    <property type="match status" value="3"/>
</dbReference>
<dbReference type="Gene3D" id="3.40.50.2000">
    <property type="entry name" value="Glycogen Phosphorylase B"/>
    <property type="match status" value="4"/>
</dbReference>
<proteinExistence type="predicted"/>
<feature type="domain" description="Glycosyl transferase family 1" evidence="1">
    <location>
        <begin position="531"/>
        <end position="661"/>
    </location>
</feature>
<dbReference type="Proteomes" id="UP001057561">
    <property type="component" value="Chromosome"/>
</dbReference>
<dbReference type="Pfam" id="PF00534">
    <property type="entry name" value="Glycos_transf_1"/>
    <property type="match status" value="3"/>
</dbReference>
<dbReference type="CDD" id="cd03801">
    <property type="entry name" value="GT4_PimA-like"/>
    <property type="match status" value="2"/>
</dbReference>
<accession>A0ABY5M4W1</accession>
<dbReference type="EMBL" id="CP099464">
    <property type="protein sequence ID" value="UUO16889.1"/>
    <property type="molecule type" value="Genomic_DNA"/>
</dbReference>
<feature type="domain" description="Glycosyl transferase family 1" evidence="1">
    <location>
        <begin position="918"/>
        <end position="1078"/>
    </location>
</feature>
<evidence type="ECO:0000313" key="2">
    <source>
        <dbReference type="EMBL" id="UUO16889.1"/>
    </source>
</evidence>
<keyword evidence="3" id="KW-1185">Reference proteome</keyword>
<evidence type="ECO:0000313" key="3">
    <source>
        <dbReference type="Proteomes" id="UP001057561"/>
    </source>
</evidence>
<evidence type="ECO:0000259" key="1">
    <source>
        <dbReference type="Pfam" id="PF00534"/>
    </source>
</evidence>
<keyword evidence="2" id="KW-0328">Glycosyltransferase</keyword>